<dbReference type="PROSITE" id="PS50157">
    <property type="entry name" value="ZINC_FINGER_C2H2_2"/>
    <property type="match status" value="2"/>
</dbReference>
<feature type="region of interest" description="Disordered" evidence="2">
    <location>
        <begin position="1"/>
        <end position="21"/>
    </location>
</feature>
<feature type="domain" description="C2H2-type" evidence="3">
    <location>
        <begin position="153"/>
        <end position="183"/>
    </location>
</feature>
<keyword evidence="5" id="KW-1185">Reference proteome</keyword>
<feature type="compositionally biased region" description="Polar residues" evidence="2">
    <location>
        <begin position="1"/>
        <end position="14"/>
    </location>
</feature>
<sequence>MPGPSQAVQPSTYAHTHAGCAPPALAQTQNISAHRSQPISRYVRDGKNRASLPPPPIISYQRDMEDGSRKGKGVTRINLASQSEQRADTQAPHLNFNKSQECECEEGALVNAPSSPSNVLESQGGDEAPPPVKRRKTGSGIKPKRKSPKPPKAWCMECGTGFGRSYDLQRHLQSAKAHSSSPAHKCRYCGIQVGREDSLLVHERIHVRKDGGRGARRATVVSVADHTEDSRSVLKGQQEIWRRLLQIRSIPYVFPSFPSFPSSPLASATTSCTHDPSLSRITTRQPVPHSLDFDGSLSRALDTVRNETPGGEGSLLDMLEGWRDDLHRLRGGIVVRSASPSRSRSRRRREEVEMEEEREEGREPDFVSDAVSAESGGMSVD</sequence>
<proteinExistence type="predicted"/>
<feature type="region of interest" description="Disordered" evidence="2">
    <location>
        <begin position="42"/>
        <end position="74"/>
    </location>
</feature>
<name>A0A4S4L8H7_9AGAM</name>
<dbReference type="AlphaFoldDB" id="A0A4S4L8H7"/>
<evidence type="ECO:0000256" key="1">
    <source>
        <dbReference type="PROSITE-ProRule" id="PRU00042"/>
    </source>
</evidence>
<keyword evidence="1" id="KW-0479">Metal-binding</keyword>
<dbReference type="InterPro" id="IPR013087">
    <property type="entry name" value="Znf_C2H2_type"/>
</dbReference>
<dbReference type="SMART" id="SM00355">
    <property type="entry name" value="ZnF_C2H2"/>
    <property type="match status" value="2"/>
</dbReference>
<evidence type="ECO:0000256" key="2">
    <source>
        <dbReference type="SAM" id="MobiDB-lite"/>
    </source>
</evidence>
<dbReference type="InterPro" id="IPR036236">
    <property type="entry name" value="Znf_C2H2_sf"/>
</dbReference>
<dbReference type="GO" id="GO:0008270">
    <property type="term" value="F:zinc ion binding"/>
    <property type="evidence" value="ECO:0007669"/>
    <property type="project" value="UniProtKB-KW"/>
</dbReference>
<keyword evidence="1" id="KW-0863">Zinc-finger</keyword>
<evidence type="ECO:0000259" key="3">
    <source>
        <dbReference type="PROSITE" id="PS50157"/>
    </source>
</evidence>
<comment type="caution">
    <text evidence="4">The sequence shown here is derived from an EMBL/GenBank/DDBJ whole genome shotgun (WGS) entry which is preliminary data.</text>
</comment>
<organism evidence="4 5">
    <name type="scientific">Bondarzewia mesenterica</name>
    <dbReference type="NCBI Taxonomy" id="1095465"/>
    <lineage>
        <taxon>Eukaryota</taxon>
        <taxon>Fungi</taxon>
        <taxon>Dikarya</taxon>
        <taxon>Basidiomycota</taxon>
        <taxon>Agaricomycotina</taxon>
        <taxon>Agaricomycetes</taxon>
        <taxon>Russulales</taxon>
        <taxon>Bondarzewiaceae</taxon>
        <taxon>Bondarzewia</taxon>
    </lineage>
</organism>
<feature type="compositionally biased region" description="Polar residues" evidence="2">
    <location>
        <begin position="112"/>
        <end position="121"/>
    </location>
</feature>
<protein>
    <recommendedName>
        <fullName evidence="3">C2H2-type domain-containing protein</fullName>
    </recommendedName>
</protein>
<accession>A0A4S4L8H7</accession>
<evidence type="ECO:0000313" key="4">
    <source>
        <dbReference type="EMBL" id="THH07717.1"/>
    </source>
</evidence>
<dbReference type="SUPFAM" id="SSF57667">
    <property type="entry name" value="beta-beta-alpha zinc fingers"/>
    <property type="match status" value="1"/>
</dbReference>
<dbReference type="PROSITE" id="PS00028">
    <property type="entry name" value="ZINC_FINGER_C2H2_1"/>
    <property type="match status" value="1"/>
</dbReference>
<feature type="compositionally biased region" description="Basic residues" evidence="2">
    <location>
        <begin position="132"/>
        <end position="149"/>
    </location>
</feature>
<dbReference type="OrthoDB" id="8922241at2759"/>
<dbReference type="Proteomes" id="UP000310158">
    <property type="component" value="Unassembled WGS sequence"/>
</dbReference>
<dbReference type="Gene3D" id="3.30.160.60">
    <property type="entry name" value="Classic Zinc Finger"/>
    <property type="match status" value="1"/>
</dbReference>
<feature type="region of interest" description="Disordered" evidence="2">
    <location>
        <begin position="337"/>
        <end position="381"/>
    </location>
</feature>
<evidence type="ECO:0000313" key="5">
    <source>
        <dbReference type="Proteomes" id="UP000310158"/>
    </source>
</evidence>
<reference evidence="4 5" key="1">
    <citation type="submission" date="2019-02" db="EMBL/GenBank/DDBJ databases">
        <title>Genome sequencing of the rare red list fungi Bondarzewia mesenterica.</title>
        <authorList>
            <person name="Buettner E."/>
            <person name="Kellner H."/>
        </authorList>
    </citation>
    <scope>NUCLEOTIDE SEQUENCE [LARGE SCALE GENOMIC DNA]</scope>
    <source>
        <strain evidence="4 5">DSM 108281</strain>
    </source>
</reference>
<feature type="region of interest" description="Disordered" evidence="2">
    <location>
        <begin position="107"/>
        <end position="152"/>
    </location>
</feature>
<feature type="domain" description="C2H2-type" evidence="3">
    <location>
        <begin position="184"/>
        <end position="211"/>
    </location>
</feature>
<gene>
    <name evidence="4" type="ORF">EW146_g9232</name>
</gene>
<dbReference type="EMBL" id="SGPL01000756">
    <property type="protein sequence ID" value="THH07717.1"/>
    <property type="molecule type" value="Genomic_DNA"/>
</dbReference>
<keyword evidence="1" id="KW-0862">Zinc</keyword>